<dbReference type="Proteomes" id="UP000265520">
    <property type="component" value="Unassembled WGS sequence"/>
</dbReference>
<accession>A0A392SS78</accession>
<protein>
    <submittedName>
        <fullName evidence="1">Uncharacterized protein</fullName>
    </submittedName>
</protein>
<feature type="non-terminal residue" evidence="1">
    <location>
        <position position="42"/>
    </location>
</feature>
<organism evidence="1 2">
    <name type="scientific">Trifolium medium</name>
    <dbReference type="NCBI Taxonomy" id="97028"/>
    <lineage>
        <taxon>Eukaryota</taxon>
        <taxon>Viridiplantae</taxon>
        <taxon>Streptophyta</taxon>
        <taxon>Embryophyta</taxon>
        <taxon>Tracheophyta</taxon>
        <taxon>Spermatophyta</taxon>
        <taxon>Magnoliopsida</taxon>
        <taxon>eudicotyledons</taxon>
        <taxon>Gunneridae</taxon>
        <taxon>Pentapetalae</taxon>
        <taxon>rosids</taxon>
        <taxon>fabids</taxon>
        <taxon>Fabales</taxon>
        <taxon>Fabaceae</taxon>
        <taxon>Papilionoideae</taxon>
        <taxon>50 kb inversion clade</taxon>
        <taxon>NPAAA clade</taxon>
        <taxon>Hologalegina</taxon>
        <taxon>IRL clade</taxon>
        <taxon>Trifolieae</taxon>
        <taxon>Trifolium</taxon>
    </lineage>
</organism>
<reference evidence="1 2" key="1">
    <citation type="journal article" date="2018" name="Front. Plant Sci.">
        <title>Red Clover (Trifolium pratense) and Zigzag Clover (T. medium) - A Picture of Genomic Similarities and Differences.</title>
        <authorList>
            <person name="Dluhosova J."/>
            <person name="Istvanek J."/>
            <person name="Nedelnik J."/>
            <person name="Repkova J."/>
        </authorList>
    </citation>
    <scope>NUCLEOTIDE SEQUENCE [LARGE SCALE GENOMIC DNA]</scope>
    <source>
        <strain evidence="2">cv. 10/8</strain>
        <tissue evidence="1">Leaf</tissue>
    </source>
</reference>
<evidence type="ECO:0000313" key="1">
    <source>
        <dbReference type="EMBL" id="MCI51267.1"/>
    </source>
</evidence>
<evidence type="ECO:0000313" key="2">
    <source>
        <dbReference type="Proteomes" id="UP000265520"/>
    </source>
</evidence>
<proteinExistence type="predicted"/>
<name>A0A392SS78_9FABA</name>
<sequence length="42" mass="4485">MDKPNCSELPSLSDTVDEVSEYIIGTASARGGDDKSLENKDP</sequence>
<dbReference type="EMBL" id="LXQA010429282">
    <property type="protein sequence ID" value="MCI51267.1"/>
    <property type="molecule type" value="Genomic_DNA"/>
</dbReference>
<keyword evidence="2" id="KW-1185">Reference proteome</keyword>
<comment type="caution">
    <text evidence="1">The sequence shown here is derived from an EMBL/GenBank/DDBJ whole genome shotgun (WGS) entry which is preliminary data.</text>
</comment>
<dbReference type="AlphaFoldDB" id="A0A392SS78"/>